<gene>
    <name evidence="3" type="ORF">F4561_004863</name>
</gene>
<dbReference type="PANTHER" id="PTHR34406">
    <property type="entry name" value="PROTEIN YCEI"/>
    <property type="match status" value="1"/>
</dbReference>
<evidence type="ECO:0000313" key="3">
    <source>
        <dbReference type="EMBL" id="MBB4934043.1"/>
    </source>
</evidence>
<dbReference type="SUPFAM" id="SSF101874">
    <property type="entry name" value="YceI-like"/>
    <property type="match status" value="1"/>
</dbReference>
<dbReference type="Pfam" id="PF04264">
    <property type="entry name" value="YceI"/>
    <property type="match status" value="1"/>
</dbReference>
<evidence type="ECO:0000256" key="1">
    <source>
        <dbReference type="ARBA" id="ARBA00008812"/>
    </source>
</evidence>
<feature type="domain" description="Lipid/polyisoprenoid-binding YceI-like" evidence="2">
    <location>
        <begin position="17"/>
        <end position="190"/>
    </location>
</feature>
<evidence type="ECO:0000259" key="2">
    <source>
        <dbReference type="SMART" id="SM00867"/>
    </source>
</evidence>
<dbReference type="Proteomes" id="UP000523007">
    <property type="component" value="Unassembled WGS sequence"/>
</dbReference>
<dbReference type="InterPro" id="IPR036761">
    <property type="entry name" value="TTHA0802/YceI-like_sf"/>
</dbReference>
<reference evidence="3 4" key="1">
    <citation type="submission" date="2020-08" db="EMBL/GenBank/DDBJ databases">
        <title>Sequencing the genomes of 1000 actinobacteria strains.</title>
        <authorList>
            <person name="Klenk H.-P."/>
        </authorList>
    </citation>
    <scope>NUCLEOTIDE SEQUENCE [LARGE SCALE GENOMIC DNA]</scope>
    <source>
        <strain evidence="3 4">DSM 102030</strain>
    </source>
</reference>
<dbReference type="RefSeq" id="WP_184581793.1">
    <property type="nucleotide sequence ID" value="NZ_JACHJT010000001.1"/>
</dbReference>
<comment type="similarity">
    <text evidence="1">Belongs to the UPF0312 family.</text>
</comment>
<protein>
    <submittedName>
        <fullName evidence="3">Polyisoprenoid-binding protein YceI</fullName>
    </submittedName>
</protein>
<organism evidence="3 4">
    <name type="scientific">Lipingzhangella halophila</name>
    <dbReference type="NCBI Taxonomy" id="1783352"/>
    <lineage>
        <taxon>Bacteria</taxon>
        <taxon>Bacillati</taxon>
        <taxon>Actinomycetota</taxon>
        <taxon>Actinomycetes</taxon>
        <taxon>Streptosporangiales</taxon>
        <taxon>Nocardiopsidaceae</taxon>
        <taxon>Lipingzhangella</taxon>
    </lineage>
</organism>
<dbReference type="Gene3D" id="2.40.128.110">
    <property type="entry name" value="Lipid/polyisoprenoid-binding, YceI-like"/>
    <property type="match status" value="1"/>
</dbReference>
<comment type="caution">
    <text evidence="3">The sequence shown here is derived from an EMBL/GenBank/DDBJ whole genome shotgun (WGS) entry which is preliminary data.</text>
</comment>
<dbReference type="EMBL" id="JACHJT010000001">
    <property type="protein sequence ID" value="MBB4934043.1"/>
    <property type="molecule type" value="Genomic_DNA"/>
</dbReference>
<dbReference type="InterPro" id="IPR007372">
    <property type="entry name" value="Lipid/polyisoprenoid-bd_YceI"/>
</dbReference>
<evidence type="ECO:0000313" key="4">
    <source>
        <dbReference type="Proteomes" id="UP000523007"/>
    </source>
</evidence>
<name>A0A7W7RM20_9ACTN</name>
<accession>A0A7W7RM20</accession>
<sequence>MSPVQEDGAVFGPGPGTWHLDPLHSSLIFVARYLRFGRVQGTFGRAKGLINIAEEPAQSKVDVAILAESLNTGVEARDQHLRSSDFLDVERHPELRFASTGIEQKGRGPHAFVMHGDLTIHGTTRPITLNCQWAGEAPDYIKPDEIYGHFFAATTQIQLSDFGVGDGGPLPWGGRMVGDTVDIVLEVRIQDQDPAPFLAEIGHEQ</sequence>
<dbReference type="PANTHER" id="PTHR34406:SF1">
    <property type="entry name" value="PROTEIN YCEI"/>
    <property type="match status" value="1"/>
</dbReference>
<proteinExistence type="inferred from homology"/>
<dbReference type="AlphaFoldDB" id="A0A7W7RM20"/>
<keyword evidence="4" id="KW-1185">Reference proteome</keyword>
<dbReference type="SMART" id="SM00867">
    <property type="entry name" value="YceI"/>
    <property type="match status" value="1"/>
</dbReference>